<sequence length="75" mass="8845">METPRFCKVGDRPVKAVLEDDGFGVYAFDWKTGYFILDLSYLEKIYFGRMDDVEILTEKEFNAYVDKLKKEKGFD</sequence>
<keyword evidence="2" id="KW-1185">Reference proteome</keyword>
<organism evidence="1 2">
    <name type="scientific">Chryseobacterium lathyri</name>
    <dbReference type="NCBI Taxonomy" id="395933"/>
    <lineage>
        <taxon>Bacteria</taxon>
        <taxon>Pseudomonadati</taxon>
        <taxon>Bacteroidota</taxon>
        <taxon>Flavobacteriia</taxon>
        <taxon>Flavobacteriales</taxon>
        <taxon>Weeksellaceae</taxon>
        <taxon>Chryseobacterium group</taxon>
        <taxon>Chryseobacterium</taxon>
    </lineage>
</organism>
<dbReference type="Proteomes" id="UP001235513">
    <property type="component" value="Unassembled WGS sequence"/>
</dbReference>
<dbReference type="EMBL" id="JAUSRL010000001">
    <property type="protein sequence ID" value="MDP9958657.1"/>
    <property type="molecule type" value="Genomic_DNA"/>
</dbReference>
<reference evidence="1 2" key="1">
    <citation type="submission" date="2023-07" db="EMBL/GenBank/DDBJ databases">
        <title>Sorghum-associated microbial communities from plants grown in Nebraska, USA.</title>
        <authorList>
            <person name="Schachtman D."/>
        </authorList>
    </citation>
    <scope>NUCLEOTIDE SEQUENCE [LARGE SCALE GENOMIC DNA]</scope>
    <source>
        <strain evidence="1 2">CC351</strain>
    </source>
</reference>
<evidence type="ECO:0000313" key="2">
    <source>
        <dbReference type="Proteomes" id="UP001235513"/>
    </source>
</evidence>
<dbReference type="RefSeq" id="WP_306840866.1">
    <property type="nucleotide sequence ID" value="NZ_JAUSRL010000001.1"/>
</dbReference>
<proteinExistence type="predicted"/>
<comment type="caution">
    <text evidence="1">The sequence shown here is derived from an EMBL/GenBank/DDBJ whole genome shotgun (WGS) entry which is preliminary data.</text>
</comment>
<evidence type="ECO:0000313" key="1">
    <source>
        <dbReference type="EMBL" id="MDP9958657.1"/>
    </source>
</evidence>
<gene>
    <name evidence="1" type="ORF">J2T04_000524</name>
</gene>
<protein>
    <submittedName>
        <fullName evidence="1">Uncharacterized protein</fullName>
    </submittedName>
</protein>
<accession>A0ABT9SGV5</accession>
<name>A0ABT9SGV5_9FLAO</name>